<evidence type="ECO:0000259" key="5">
    <source>
        <dbReference type="PROSITE" id="PS50600"/>
    </source>
</evidence>
<dbReference type="PANTHER" id="PTHR46468:SF1">
    <property type="entry name" value="SENTRIN-SPECIFIC PROTEASE 8"/>
    <property type="match status" value="1"/>
</dbReference>
<organism evidence="6 7">
    <name type="scientific">Linum trigynum</name>
    <dbReference type="NCBI Taxonomy" id="586398"/>
    <lineage>
        <taxon>Eukaryota</taxon>
        <taxon>Viridiplantae</taxon>
        <taxon>Streptophyta</taxon>
        <taxon>Embryophyta</taxon>
        <taxon>Tracheophyta</taxon>
        <taxon>Spermatophyta</taxon>
        <taxon>Magnoliopsida</taxon>
        <taxon>eudicotyledons</taxon>
        <taxon>Gunneridae</taxon>
        <taxon>Pentapetalae</taxon>
        <taxon>rosids</taxon>
        <taxon>fabids</taxon>
        <taxon>Malpighiales</taxon>
        <taxon>Linaceae</taxon>
        <taxon>Linum</taxon>
    </lineage>
</organism>
<dbReference type="PANTHER" id="PTHR46468">
    <property type="entry name" value="SENTRIN-SPECIFIC PROTEASE 8"/>
    <property type="match status" value="1"/>
</dbReference>
<evidence type="ECO:0000256" key="2">
    <source>
        <dbReference type="ARBA" id="ARBA00022670"/>
    </source>
</evidence>
<dbReference type="InterPro" id="IPR044613">
    <property type="entry name" value="Nep1/2-like"/>
</dbReference>
<proteinExistence type="inferred from homology"/>
<keyword evidence="4" id="KW-0788">Thiol protease</keyword>
<dbReference type="PROSITE" id="PS50600">
    <property type="entry name" value="ULP_PROTEASE"/>
    <property type="match status" value="1"/>
</dbReference>
<comment type="similarity">
    <text evidence="1">Belongs to the peptidase C48 family.</text>
</comment>
<gene>
    <name evidence="6" type="ORF">LTRI10_LOCUS43256</name>
</gene>
<keyword evidence="3" id="KW-0378">Hydrolase</keyword>
<evidence type="ECO:0000313" key="6">
    <source>
        <dbReference type="EMBL" id="CAL1403315.1"/>
    </source>
</evidence>
<keyword evidence="7" id="KW-1185">Reference proteome</keyword>
<dbReference type="GO" id="GO:0019784">
    <property type="term" value="F:deNEDDylase activity"/>
    <property type="evidence" value="ECO:0007669"/>
    <property type="project" value="InterPro"/>
</dbReference>
<keyword evidence="2" id="KW-0645">Protease</keyword>
<dbReference type="Gene3D" id="3.40.395.10">
    <property type="entry name" value="Adenoviral Proteinase, Chain A"/>
    <property type="match status" value="1"/>
</dbReference>
<evidence type="ECO:0000256" key="4">
    <source>
        <dbReference type="ARBA" id="ARBA00022807"/>
    </source>
</evidence>
<reference evidence="6 7" key="1">
    <citation type="submission" date="2024-04" db="EMBL/GenBank/DDBJ databases">
        <authorList>
            <person name="Fracassetti M."/>
        </authorList>
    </citation>
    <scope>NUCLEOTIDE SEQUENCE [LARGE SCALE GENOMIC DNA]</scope>
</reference>
<dbReference type="Proteomes" id="UP001497516">
    <property type="component" value="Chromosome 7"/>
</dbReference>
<sequence length="243" mass="27242">MSRSAAADEIILSYDDAVLRQSDLRILSGPRFLNDRIIEFYFSYLSSSSSSFPSEDVLLVPPSIAFWISNCPDADSLREFAQPLKLPERKIVLFPVNDNDDVEVAEGGSHWSLLAYHSGRNVFVHHDSLGGMNKRPARRLYWVLAKLMGKDADAAAVEYKEHADSPLQQNGYDCGLFVIATARAICSWYDEYLKRTGLNGDAAAVDEELWFSAVKEQVTKESAGKLRGEIRDLITSLMEKRKS</sequence>
<dbReference type="InterPro" id="IPR038765">
    <property type="entry name" value="Papain-like_cys_pep_sf"/>
</dbReference>
<accession>A0AAV2G0H5</accession>
<dbReference type="Pfam" id="PF02902">
    <property type="entry name" value="Peptidase_C48"/>
    <property type="match status" value="1"/>
</dbReference>
<evidence type="ECO:0000313" key="7">
    <source>
        <dbReference type="Proteomes" id="UP001497516"/>
    </source>
</evidence>
<dbReference type="EMBL" id="OZ034820">
    <property type="protein sequence ID" value="CAL1403315.1"/>
    <property type="molecule type" value="Genomic_DNA"/>
</dbReference>
<protein>
    <recommendedName>
        <fullName evidence="5">Ubiquitin-like protease family profile domain-containing protein</fullName>
    </recommendedName>
</protein>
<name>A0AAV2G0H5_9ROSI</name>
<dbReference type="GO" id="GO:0008234">
    <property type="term" value="F:cysteine-type peptidase activity"/>
    <property type="evidence" value="ECO:0007669"/>
    <property type="project" value="UniProtKB-KW"/>
</dbReference>
<evidence type="ECO:0000256" key="3">
    <source>
        <dbReference type="ARBA" id="ARBA00022801"/>
    </source>
</evidence>
<dbReference type="GO" id="GO:0000338">
    <property type="term" value="P:protein deneddylation"/>
    <property type="evidence" value="ECO:0007669"/>
    <property type="project" value="TreeGrafter"/>
</dbReference>
<feature type="domain" description="Ubiquitin-like protease family profile" evidence="5">
    <location>
        <begin position="17"/>
        <end position="185"/>
    </location>
</feature>
<dbReference type="SUPFAM" id="SSF54001">
    <property type="entry name" value="Cysteine proteinases"/>
    <property type="match status" value="1"/>
</dbReference>
<dbReference type="InterPro" id="IPR003653">
    <property type="entry name" value="Peptidase_C48_C"/>
</dbReference>
<dbReference type="AlphaFoldDB" id="A0AAV2G0H5"/>
<evidence type="ECO:0000256" key="1">
    <source>
        <dbReference type="ARBA" id="ARBA00005234"/>
    </source>
</evidence>
<dbReference type="GO" id="GO:0006508">
    <property type="term" value="P:proteolysis"/>
    <property type="evidence" value="ECO:0007669"/>
    <property type="project" value="UniProtKB-KW"/>
</dbReference>